<comment type="caution">
    <text evidence="1">The sequence shown here is derived from an EMBL/GenBank/DDBJ whole genome shotgun (WGS) entry which is preliminary data.</text>
</comment>
<dbReference type="Proteomes" id="UP001549291">
    <property type="component" value="Unassembled WGS sequence"/>
</dbReference>
<organism evidence="1 2">
    <name type="scientific">Bradyrhizobium japonicum</name>
    <dbReference type="NCBI Taxonomy" id="375"/>
    <lineage>
        <taxon>Bacteria</taxon>
        <taxon>Pseudomonadati</taxon>
        <taxon>Pseudomonadota</taxon>
        <taxon>Alphaproteobacteria</taxon>
        <taxon>Hyphomicrobiales</taxon>
        <taxon>Nitrobacteraceae</taxon>
        <taxon>Bradyrhizobium</taxon>
    </lineage>
</organism>
<name>A0ABV2RXV8_BRAJP</name>
<dbReference type="EMBL" id="JBEPTQ010000002">
    <property type="protein sequence ID" value="MET4721059.1"/>
    <property type="molecule type" value="Genomic_DNA"/>
</dbReference>
<sequence>MNLQVAFLLWPLDRPFEKRDRRSKLYSDSNFHGLRPFAALSFNLR</sequence>
<gene>
    <name evidence="1" type="ORF">ABIF63_005165</name>
</gene>
<evidence type="ECO:0000313" key="2">
    <source>
        <dbReference type="Proteomes" id="UP001549291"/>
    </source>
</evidence>
<protein>
    <submittedName>
        <fullName evidence="1">Uncharacterized protein</fullName>
    </submittedName>
</protein>
<evidence type="ECO:0000313" key="1">
    <source>
        <dbReference type="EMBL" id="MET4721059.1"/>
    </source>
</evidence>
<reference evidence="1 2" key="1">
    <citation type="submission" date="2024-06" db="EMBL/GenBank/DDBJ databases">
        <title>Genomic Encyclopedia of Type Strains, Phase V (KMG-V): Genome sequencing to study the core and pangenomes of soil and plant-associated prokaryotes.</title>
        <authorList>
            <person name="Whitman W."/>
        </authorList>
    </citation>
    <scope>NUCLEOTIDE SEQUENCE [LARGE SCALE GENOMIC DNA]</scope>
    <source>
        <strain evidence="1 2">USDA 160</strain>
    </source>
</reference>
<keyword evidence="2" id="KW-1185">Reference proteome</keyword>
<accession>A0ABV2RXV8</accession>
<proteinExistence type="predicted"/>